<dbReference type="EC" id="1.4.3.16" evidence="4 10"/>
<protein>
    <recommendedName>
        <fullName evidence="4 10">L-aspartate oxidase</fullName>
        <ecNumber evidence="4 10">1.4.3.16</ecNumber>
    </recommendedName>
</protein>
<dbReference type="InterPro" id="IPR003953">
    <property type="entry name" value="FAD-dep_OxRdtase_2_FAD-bd"/>
</dbReference>
<feature type="domain" description="Fumarate reductase/succinate dehydrogenase flavoprotein-like C-terminal" evidence="14">
    <location>
        <begin position="440"/>
        <end position="523"/>
    </location>
</feature>
<evidence type="ECO:0000256" key="12">
    <source>
        <dbReference type="RuleBase" id="RU362049"/>
    </source>
</evidence>
<evidence type="ECO:0000256" key="10">
    <source>
        <dbReference type="NCBIfam" id="TIGR00551"/>
    </source>
</evidence>
<dbReference type="Gene3D" id="1.20.58.100">
    <property type="entry name" value="Fumarate reductase/succinate dehydrogenase flavoprotein-like, C-terminal domain"/>
    <property type="match status" value="1"/>
</dbReference>
<dbReference type="Pfam" id="PF02910">
    <property type="entry name" value="Succ_DH_flav_C"/>
    <property type="match status" value="1"/>
</dbReference>
<comment type="pathway">
    <text evidence="2 12">Cofactor biosynthesis; NAD(+) biosynthesis; iminoaspartate from L-aspartate (oxidase route): step 1/1.</text>
</comment>
<dbReference type="PANTHER" id="PTHR42716:SF2">
    <property type="entry name" value="L-ASPARTATE OXIDASE, CHLOROPLASTIC"/>
    <property type="match status" value="1"/>
</dbReference>
<evidence type="ECO:0000313" key="16">
    <source>
        <dbReference type="Proteomes" id="UP000823632"/>
    </source>
</evidence>
<dbReference type="PRINTS" id="PR00368">
    <property type="entry name" value="FADPNR"/>
</dbReference>
<gene>
    <name evidence="15" type="primary">nadB</name>
    <name evidence="15" type="ORF">IAC76_06945</name>
</gene>
<keyword evidence="8 12" id="KW-0560">Oxidoreductase</keyword>
<dbReference type="InterPro" id="IPR036188">
    <property type="entry name" value="FAD/NAD-bd_sf"/>
</dbReference>
<dbReference type="GO" id="GO:0005737">
    <property type="term" value="C:cytoplasm"/>
    <property type="evidence" value="ECO:0007669"/>
    <property type="project" value="UniProtKB-SubCell"/>
</dbReference>
<dbReference type="GO" id="GO:0008734">
    <property type="term" value="F:L-aspartate oxidase activity"/>
    <property type="evidence" value="ECO:0007669"/>
    <property type="project" value="UniProtKB-UniRule"/>
</dbReference>
<comment type="cofactor">
    <cofactor evidence="1 12">
        <name>FAD</name>
        <dbReference type="ChEBI" id="CHEBI:57692"/>
    </cofactor>
</comment>
<keyword evidence="5 12" id="KW-0285">Flavoprotein</keyword>
<dbReference type="SUPFAM" id="SSF46977">
    <property type="entry name" value="Succinate dehydrogenase/fumarate reductase flavoprotein C-terminal domain"/>
    <property type="match status" value="1"/>
</dbReference>
<dbReference type="PIRSF" id="PIRSF000171">
    <property type="entry name" value="SDHA_APRA_LASPO"/>
    <property type="match status" value="1"/>
</dbReference>
<keyword evidence="7 12" id="KW-0274">FAD</keyword>
<evidence type="ECO:0000259" key="14">
    <source>
        <dbReference type="Pfam" id="PF02910"/>
    </source>
</evidence>
<comment type="caution">
    <text evidence="15">The sequence shown here is derived from an EMBL/GenBank/DDBJ whole genome shotgun (WGS) entry which is preliminary data.</text>
</comment>
<feature type="domain" description="FAD-dependent oxidoreductase 2 FAD-binding" evidence="13">
    <location>
        <begin position="9"/>
        <end position="387"/>
    </location>
</feature>
<dbReference type="EMBL" id="JADIND010000151">
    <property type="protein sequence ID" value="MBO8431109.1"/>
    <property type="molecule type" value="Genomic_DNA"/>
</dbReference>
<dbReference type="InterPro" id="IPR037099">
    <property type="entry name" value="Fum_R/Succ_DH_flav-like_C_sf"/>
</dbReference>
<dbReference type="SUPFAM" id="SSF56425">
    <property type="entry name" value="Succinate dehydrogenase/fumarate reductase flavoprotein, catalytic domain"/>
    <property type="match status" value="1"/>
</dbReference>
<evidence type="ECO:0000256" key="8">
    <source>
        <dbReference type="ARBA" id="ARBA00023002"/>
    </source>
</evidence>
<dbReference type="SUPFAM" id="SSF51905">
    <property type="entry name" value="FAD/NAD(P)-binding domain"/>
    <property type="match status" value="1"/>
</dbReference>
<accession>A0A9D9DNS5</accession>
<dbReference type="InterPro" id="IPR005288">
    <property type="entry name" value="NadB"/>
</dbReference>
<reference evidence="15" key="2">
    <citation type="journal article" date="2021" name="PeerJ">
        <title>Extensive microbial diversity within the chicken gut microbiome revealed by metagenomics and culture.</title>
        <authorList>
            <person name="Gilroy R."/>
            <person name="Ravi A."/>
            <person name="Getino M."/>
            <person name="Pursley I."/>
            <person name="Horton D.L."/>
            <person name="Alikhan N.F."/>
            <person name="Baker D."/>
            <person name="Gharbi K."/>
            <person name="Hall N."/>
            <person name="Watson M."/>
            <person name="Adriaenssens E.M."/>
            <person name="Foster-Nyarko E."/>
            <person name="Jarju S."/>
            <person name="Secka A."/>
            <person name="Antonio M."/>
            <person name="Oren A."/>
            <person name="Chaudhuri R.R."/>
            <person name="La Ragione R."/>
            <person name="Hildebrand F."/>
            <person name="Pallen M.J."/>
        </authorList>
    </citation>
    <scope>NUCLEOTIDE SEQUENCE</scope>
    <source>
        <strain evidence="15">10192</strain>
    </source>
</reference>
<keyword evidence="6 12" id="KW-0662">Pyridine nucleotide biosynthesis</keyword>
<comment type="catalytic activity">
    <reaction evidence="9">
        <text>L-aspartate + O2 = iminosuccinate + H2O2</text>
        <dbReference type="Rhea" id="RHEA:25876"/>
        <dbReference type="ChEBI" id="CHEBI:15379"/>
        <dbReference type="ChEBI" id="CHEBI:16240"/>
        <dbReference type="ChEBI" id="CHEBI:29991"/>
        <dbReference type="ChEBI" id="CHEBI:77875"/>
        <dbReference type="EC" id="1.4.3.16"/>
    </reaction>
    <physiologicalReaction direction="left-to-right" evidence="9">
        <dbReference type="Rhea" id="RHEA:25877"/>
    </physiologicalReaction>
</comment>
<evidence type="ECO:0000313" key="15">
    <source>
        <dbReference type="EMBL" id="MBO8431109.1"/>
    </source>
</evidence>
<comment type="function">
    <text evidence="12">Catalyzes the oxidation of L-aspartate to iminoaspartate.</text>
</comment>
<evidence type="ECO:0000256" key="3">
    <source>
        <dbReference type="ARBA" id="ARBA00008562"/>
    </source>
</evidence>
<dbReference type="Proteomes" id="UP000823632">
    <property type="component" value="Unassembled WGS sequence"/>
</dbReference>
<sequence>MKYSRYSTIIVGSGIAGLYAALKIEQQANLPDGILLLTKSKLGESNSRYAQGGMVAVLKENKADSTASHISDTIKAGAGLSDFNTVKFISEHSDTVVKDLLKFGVEFDRDENNNLCFTREAAHSVRRILHSGGDATGKMIEKALCEKVKENSNIDIYEEGTAVELLVNGKSECKGILVFNNFTHEYEAVYSPVVILATGGIGQLYKYTTNPAGATGDGLALAYNAGAVMQDMEFVQFHPTALAFDDDVNRFLISEAVRGEGAKLVDADGIEFMHKYDERKELAPRDIVTRANFNEMQEHHLDNVYLNATCIDKDLLMKRFPNIANKCLEHGIDISKDFIPVAPAAHYFMGGIKTNVEGETTIKGLYAIGEVSSTGLHGGNRLASNSLLECVVCAYEVADFLKSKDLVSPKQIDGEIKSVIDRYAGDDFEPKPVDVAELKAELKEIMWNYCGILRSEKSLMTAIEKLEVLKQKFPREDKCLSKEEYEFKNMLTVAKMIVISALNRKESRGAHYRLDYLNTNEDCVHSHISKKEGEPEFVK</sequence>
<evidence type="ECO:0000259" key="13">
    <source>
        <dbReference type="Pfam" id="PF00890"/>
    </source>
</evidence>
<evidence type="ECO:0000256" key="1">
    <source>
        <dbReference type="ARBA" id="ARBA00001974"/>
    </source>
</evidence>
<dbReference type="Gene3D" id="3.90.700.10">
    <property type="entry name" value="Succinate dehydrogenase/fumarate reductase flavoprotein, catalytic domain"/>
    <property type="match status" value="1"/>
</dbReference>
<dbReference type="InterPro" id="IPR027477">
    <property type="entry name" value="Succ_DH/fumarate_Rdtase_cat_sf"/>
</dbReference>
<evidence type="ECO:0000256" key="7">
    <source>
        <dbReference type="ARBA" id="ARBA00022827"/>
    </source>
</evidence>
<dbReference type="FunFam" id="3.90.700.10:FF:000002">
    <property type="entry name" value="L-aspartate oxidase"/>
    <property type="match status" value="1"/>
</dbReference>
<name>A0A9D9DNS5_9BACT</name>
<organism evidence="15 16">
    <name type="scientific">Candidatus Scatousia excrementipullorum</name>
    <dbReference type="NCBI Taxonomy" id="2840936"/>
    <lineage>
        <taxon>Bacteria</taxon>
        <taxon>Candidatus Scatousia</taxon>
    </lineage>
</organism>
<evidence type="ECO:0000256" key="2">
    <source>
        <dbReference type="ARBA" id="ARBA00004950"/>
    </source>
</evidence>
<reference evidence="15" key="1">
    <citation type="submission" date="2020-10" db="EMBL/GenBank/DDBJ databases">
        <authorList>
            <person name="Gilroy R."/>
        </authorList>
    </citation>
    <scope>NUCLEOTIDE SEQUENCE</scope>
    <source>
        <strain evidence="15">10192</strain>
    </source>
</reference>
<feature type="active site" description="Proton acceptor" evidence="11">
    <location>
        <position position="285"/>
    </location>
</feature>
<evidence type="ECO:0000256" key="11">
    <source>
        <dbReference type="PIRSR" id="PIRSR000171-1"/>
    </source>
</evidence>
<comment type="subcellular location">
    <subcellularLocation>
        <location evidence="12">Cytoplasm</location>
    </subcellularLocation>
</comment>
<dbReference type="Pfam" id="PF00890">
    <property type="entry name" value="FAD_binding_2"/>
    <property type="match status" value="1"/>
</dbReference>
<dbReference type="Gene3D" id="3.50.50.60">
    <property type="entry name" value="FAD/NAD(P)-binding domain"/>
    <property type="match status" value="1"/>
</dbReference>
<evidence type="ECO:0000256" key="4">
    <source>
        <dbReference type="ARBA" id="ARBA00012173"/>
    </source>
</evidence>
<dbReference type="NCBIfam" id="TIGR00551">
    <property type="entry name" value="nadB"/>
    <property type="match status" value="1"/>
</dbReference>
<evidence type="ECO:0000256" key="5">
    <source>
        <dbReference type="ARBA" id="ARBA00022630"/>
    </source>
</evidence>
<evidence type="ECO:0000256" key="9">
    <source>
        <dbReference type="ARBA" id="ARBA00048305"/>
    </source>
</evidence>
<dbReference type="InterPro" id="IPR015939">
    <property type="entry name" value="Fum_Rdtase/Succ_DH_flav-like_C"/>
</dbReference>
<comment type="similarity">
    <text evidence="3 12">Belongs to the FAD-dependent oxidoreductase 2 family. NadB subfamily.</text>
</comment>
<evidence type="ECO:0000256" key="6">
    <source>
        <dbReference type="ARBA" id="ARBA00022642"/>
    </source>
</evidence>
<dbReference type="AlphaFoldDB" id="A0A9D9DNS5"/>
<dbReference type="GO" id="GO:0034628">
    <property type="term" value="P:'de novo' NAD+ biosynthetic process from L-aspartate"/>
    <property type="evidence" value="ECO:0007669"/>
    <property type="project" value="TreeGrafter"/>
</dbReference>
<proteinExistence type="inferred from homology"/>
<dbReference type="PANTHER" id="PTHR42716">
    <property type="entry name" value="L-ASPARTATE OXIDASE"/>
    <property type="match status" value="1"/>
</dbReference>